<gene>
    <name evidence="3" type="ORF">ESP70_010775</name>
</gene>
<reference evidence="3" key="1">
    <citation type="submission" date="2019-09" db="EMBL/GenBank/DDBJ databases">
        <authorList>
            <person name="Li J."/>
        </authorList>
    </citation>
    <scope>NUCLEOTIDE SEQUENCE [LARGE SCALE GENOMIC DNA]</scope>
    <source>
        <strain evidence="3">JCM 14732</strain>
    </source>
</reference>
<dbReference type="EMBL" id="SDPQ02000002">
    <property type="protein sequence ID" value="KAA1398331.1"/>
    <property type="molecule type" value="Genomic_DNA"/>
</dbReference>
<dbReference type="AlphaFoldDB" id="A0A5M4FHG6"/>
<dbReference type="InterPro" id="IPR023210">
    <property type="entry name" value="NADP_OxRdtase_dom"/>
</dbReference>
<keyword evidence="4" id="KW-1185">Reference proteome</keyword>
<dbReference type="Pfam" id="PF00248">
    <property type="entry name" value="Aldo_ket_red"/>
    <property type="match status" value="1"/>
</dbReference>
<dbReference type="CDD" id="cd19080">
    <property type="entry name" value="AKR_AKR9A_9B"/>
    <property type="match status" value="1"/>
</dbReference>
<evidence type="ECO:0000256" key="1">
    <source>
        <dbReference type="ARBA" id="ARBA00023002"/>
    </source>
</evidence>
<dbReference type="PANTHER" id="PTHR43364:SF4">
    <property type="entry name" value="NAD(P)-LINKED OXIDOREDUCTASE SUPERFAMILY PROTEIN"/>
    <property type="match status" value="1"/>
</dbReference>
<dbReference type="Gene3D" id="3.20.20.100">
    <property type="entry name" value="NADP-dependent oxidoreductase domain"/>
    <property type="match status" value="1"/>
</dbReference>
<protein>
    <submittedName>
        <fullName evidence="3">Aldo/keto reductase</fullName>
    </submittedName>
</protein>
<dbReference type="SUPFAM" id="SSF51430">
    <property type="entry name" value="NAD(P)-linked oxidoreductase"/>
    <property type="match status" value="1"/>
</dbReference>
<dbReference type="GO" id="GO:0016491">
    <property type="term" value="F:oxidoreductase activity"/>
    <property type="evidence" value="ECO:0007669"/>
    <property type="project" value="UniProtKB-KW"/>
</dbReference>
<dbReference type="OrthoDB" id="3664926at2"/>
<organism evidence="3 4">
    <name type="scientific">Aeromicrobium ginsengisoli</name>
    <dbReference type="NCBI Taxonomy" id="363867"/>
    <lineage>
        <taxon>Bacteria</taxon>
        <taxon>Bacillati</taxon>
        <taxon>Actinomycetota</taxon>
        <taxon>Actinomycetes</taxon>
        <taxon>Propionibacteriales</taxon>
        <taxon>Nocardioidaceae</taxon>
        <taxon>Aeromicrobium</taxon>
    </lineage>
</organism>
<accession>A0A5M4FHG6</accession>
<feature type="domain" description="NADP-dependent oxidoreductase" evidence="2">
    <location>
        <begin position="19"/>
        <end position="316"/>
    </location>
</feature>
<dbReference type="InterPro" id="IPR050523">
    <property type="entry name" value="AKR_Detox_Biosynth"/>
</dbReference>
<sequence>MRYTTFGRSTGLRVSQYALGTGNFGTGWGAGAERDEAKQIFERFVEAGGNFIDTADVYQFGQSEELVGEFVHADRDDFVLATKFTMGAEPGGGLSRTGNGRKNLRTSVEASLKRLDSDYVDVLWVHYPDALTPIEELLRGVDDLVSQGKILHAAFSNFPAWRVSRAVALADIAGWEPVAGIQVEYSLVERSADRELLPMAEALGLGVTLWSPLGGGLLTGKYRSSEEGRLSDLKMLVHTESTDQKTAVVDAVISIAEGVGRTPAQVATAWVNERSRRLATSSVPIIGPRNVAQLDDYLGALDLELTQEQFDDLTKVSAISLGVPHEANAVSLDGVQGGLAAQIDGPIVPVA</sequence>
<keyword evidence="1" id="KW-0560">Oxidoreductase</keyword>
<name>A0A5M4FHG6_9ACTN</name>
<evidence type="ECO:0000259" key="2">
    <source>
        <dbReference type="Pfam" id="PF00248"/>
    </source>
</evidence>
<evidence type="ECO:0000313" key="4">
    <source>
        <dbReference type="Proteomes" id="UP000380867"/>
    </source>
</evidence>
<comment type="caution">
    <text evidence="3">The sequence shown here is derived from an EMBL/GenBank/DDBJ whole genome shotgun (WGS) entry which is preliminary data.</text>
</comment>
<proteinExistence type="predicted"/>
<dbReference type="InterPro" id="IPR036812">
    <property type="entry name" value="NAD(P)_OxRdtase_dom_sf"/>
</dbReference>
<dbReference type="PANTHER" id="PTHR43364">
    <property type="entry name" value="NADH-SPECIFIC METHYLGLYOXAL REDUCTASE-RELATED"/>
    <property type="match status" value="1"/>
</dbReference>
<evidence type="ECO:0000313" key="3">
    <source>
        <dbReference type="EMBL" id="KAA1398331.1"/>
    </source>
</evidence>
<dbReference type="Proteomes" id="UP000380867">
    <property type="component" value="Unassembled WGS sequence"/>
</dbReference>
<dbReference type="GO" id="GO:0005829">
    <property type="term" value="C:cytosol"/>
    <property type="evidence" value="ECO:0007669"/>
    <property type="project" value="TreeGrafter"/>
</dbReference>